<dbReference type="PRINTS" id="PR00039">
    <property type="entry name" value="HTHLYSR"/>
</dbReference>
<evidence type="ECO:0000313" key="7">
    <source>
        <dbReference type="Proteomes" id="UP001501600"/>
    </source>
</evidence>
<dbReference type="Pfam" id="PF03466">
    <property type="entry name" value="LysR_substrate"/>
    <property type="match status" value="1"/>
</dbReference>
<dbReference type="InterPro" id="IPR000847">
    <property type="entry name" value="LysR_HTH_N"/>
</dbReference>
<dbReference type="Pfam" id="PF00126">
    <property type="entry name" value="HTH_1"/>
    <property type="match status" value="1"/>
</dbReference>
<dbReference type="EMBL" id="BAABLF010000013">
    <property type="protein sequence ID" value="GAA5191980.1"/>
    <property type="molecule type" value="Genomic_DNA"/>
</dbReference>
<evidence type="ECO:0000256" key="4">
    <source>
        <dbReference type="ARBA" id="ARBA00023163"/>
    </source>
</evidence>
<dbReference type="InterPro" id="IPR036388">
    <property type="entry name" value="WH-like_DNA-bd_sf"/>
</dbReference>
<protein>
    <submittedName>
        <fullName evidence="6">LysR family transcriptional regulator</fullName>
    </submittedName>
</protein>
<dbReference type="CDD" id="cd00090">
    <property type="entry name" value="HTH_ARSR"/>
    <property type="match status" value="1"/>
</dbReference>
<organism evidence="6 7">
    <name type="scientific">Ferrimonas gelatinilytica</name>
    <dbReference type="NCBI Taxonomy" id="1255257"/>
    <lineage>
        <taxon>Bacteria</taxon>
        <taxon>Pseudomonadati</taxon>
        <taxon>Pseudomonadota</taxon>
        <taxon>Gammaproteobacteria</taxon>
        <taxon>Alteromonadales</taxon>
        <taxon>Ferrimonadaceae</taxon>
        <taxon>Ferrimonas</taxon>
    </lineage>
</organism>
<accession>A0ABP9S860</accession>
<keyword evidence="3" id="KW-0238">DNA-binding</keyword>
<comment type="caution">
    <text evidence="6">The sequence shown here is derived from an EMBL/GenBank/DDBJ whole genome shotgun (WGS) entry which is preliminary data.</text>
</comment>
<evidence type="ECO:0000256" key="1">
    <source>
        <dbReference type="ARBA" id="ARBA00009437"/>
    </source>
</evidence>
<reference evidence="7" key="1">
    <citation type="journal article" date="2019" name="Int. J. Syst. Evol. Microbiol.">
        <title>The Global Catalogue of Microorganisms (GCM) 10K type strain sequencing project: providing services to taxonomists for standard genome sequencing and annotation.</title>
        <authorList>
            <consortium name="The Broad Institute Genomics Platform"/>
            <consortium name="The Broad Institute Genome Sequencing Center for Infectious Disease"/>
            <person name="Wu L."/>
            <person name="Ma J."/>
        </authorList>
    </citation>
    <scope>NUCLEOTIDE SEQUENCE [LARGE SCALE GENOMIC DNA]</scope>
    <source>
        <strain evidence="7">JCM 18720</strain>
    </source>
</reference>
<gene>
    <name evidence="6" type="ORF">GCM10025772_20030</name>
</gene>
<sequence length="308" mass="34250">MGIRPTLRQLEILMALQESGSVSGAAEQLHLTQPTVSMQLKKLADQVGLPLFHQIGRRLQLTDAGERTLHTAREVIESLERLQMDMADLQGLKQGTLRLGVVTTAKYFIPHLLGDFCERYPQIEIDFKVGNRQQVIDRLSEGRDDLYVFSHPPLDAPLTLHPFLDNPLVAIASAEHPWAKRQHIPLEEFATAPFLIREPGSGTRYAMERFLRQRGIKLNVRMTVESNEAIRHSVMSGLGVSILSRHTLAFGGDAGLAILAVEGLPIFSQWTMAHHKGKPLSPVARTFLDWVEQRPPSVEISKAAPGAS</sequence>
<evidence type="ECO:0000259" key="5">
    <source>
        <dbReference type="PROSITE" id="PS50931"/>
    </source>
</evidence>
<dbReference type="InterPro" id="IPR005119">
    <property type="entry name" value="LysR_subst-bd"/>
</dbReference>
<dbReference type="InterPro" id="IPR036390">
    <property type="entry name" value="WH_DNA-bd_sf"/>
</dbReference>
<evidence type="ECO:0000256" key="2">
    <source>
        <dbReference type="ARBA" id="ARBA00023015"/>
    </source>
</evidence>
<dbReference type="PANTHER" id="PTHR30126:SF5">
    <property type="entry name" value="HTH-TYPE TRANSCRIPTIONAL ACTIVATOR CMPR"/>
    <property type="match status" value="1"/>
</dbReference>
<dbReference type="PROSITE" id="PS50931">
    <property type="entry name" value="HTH_LYSR"/>
    <property type="match status" value="1"/>
</dbReference>
<dbReference type="SUPFAM" id="SSF53850">
    <property type="entry name" value="Periplasmic binding protein-like II"/>
    <property type="match status" value="1"/>
</dbReference>
<dbReference type="RefSeq" id="WP_345316921.1">
    <property type="nucleotide sequence ID" value="NZ_BAABLF010000013.1"/>
</dbReference>
<keyword evidence="7" id="KW-1185">Reference proteome</keyword>
<name>A0ABP9S860_9GAMM</name>
<evidence type="ECO:0000256" key="3">
    <source>
        <dbReference type="ARBA" id="ARBA00023125"/>
    </source>
</evidence>
<comment type="similarity">
    <text evidence="1">Belongs to the LysR transcriptional regulatory family.</text>
</comment>
<dbReference type="Gene3D" id="1.10.10.10">
    <property type="entry name" value="Winged helix-like DNA-binding domain superfamily/Winged helix DNA-binding domain"/>
    <property type="match status" value="1"/>
</dbReference>
<feature type="domain" description="HTH lysR-type" evidence="5">
    <location>
        <begin position="5"/>
        <end position="62"/>
    </location>
</feature>
<dbReference type="SUPFAM" id="SSF46785">
    <property type="entry name" value="Winged helix' DNA-binding domain"/>
    <property type="match status" value="1"/>
</dbReference>
<proteinExistence type="inferred from homology"/>
<evidence type="ECO:0000313" key="6">
    <source>
        <dbReference type="EMBL" id="GAA5191980.1"/>
    </source>
</evidence>
<dbReference type="InterPro" id="IPR011991">
    <property type="entry name" value="ArsR-like_HTH"/>
</dbReference>
<keyword evidence="2" id="KW-0805">Transcription regulation</keyword>
<keyword evidence="4" id="KW-0804">Transcription</keyword>
<dbReference type="Gene3D" id="3.40.190.290">
    <property type="match status" value="1"/>
</dbReference>
<dbReference type="PANTHER" id="PTHR30126">
    <property type="entry name" value="HTH-TYPE TRANSCRIPTIONAL REGULATOR"/>
    <property type="match status" value="1"/>
</dbReference>
<dbReference type="Proteomes" id="UP001501600">
    <property type="component" value="Unassembled WGS sequence"/>
</dbReference>
<dbReference type="CDD" id="cd08419">
    <property type="entry name" value="PBP2_CbbR_RubisCO_like"/>
    <property type="match status" value="1"/>
</dbReference>